<feature type="compositionally biased region" description="Basic and acidic residues" evidence="1">
    <location>
        <begin position="165"/>
        <end position="179"/>
    </location>
</feature>
<evidence type="ECO:0000313" key="4">
    <source>
        <dbReference type="WBParaSite" id="HCON_00153375-00001"/>
    </source>
</evidence>
<dbReference type="Proteomes" id="UP000025227">
    <property type="component" value="Unplaced"/>
</dbReference>
<feature type="region of interest" description="Disordered" evidence="1">
    <location>
        <begin position="153"/>
        <end position="179"/>
    </location>
</feature>
<organism evidence="3 4">
    <name type="scientific">Haemonchus contortus</name>
    <name type="common">Barber pole worm</name>
    <dbReference type="NCBI Taxonomy" id="6289"/>
    <lineage>
        <taxon>Eukaryota</taxon>
        <taxon>Metazoa</taxon>
        <taxon>Ecdysozoa</taxon>
        <taxon>Nematoda</taxon>
        <taxon>Chromadorea</taxon>
        <taxon>Rhabditida</taxon>
        <taxon>Rhabditina</taxon>
        <taxon>Rhabditomorpha</taxon>
        <taxon>Strongyloidea</taxon>
        <taxon>Trichostrongylidae</taxon>
        <taxon>Haemonchus</taxon>
    </lineage>
</organism>
<feature type="transmembrane region" description="Helical" evidence="2">
    <location>
        <begin position="199"/>
        <end position="218"/>
    </location>
</feature>
<evidence type="ECO:0000256" key="1">
    <source>
        <dbReference type="SAM" id="MobiDB-lite"/>
    </source>
</evidence>
<keyword evidence="2" id="KW-0812">Transmembrane</keyword>
<feature type="transmembrane region" description="Helical" evidence="2">
    <location>
        <begin position="12"/>
        <end position="35"/>
    </location>
</feature>
<accession>A0A7I4YVK2</accession>
<keyword evidence="2" id="KW-1133">Transmembrane helix</keyword>
<protein>
    <submittedName>
        <fullName evidence="4">Conserved plasma membrane protein</fullName>
    </submittedName>
</protein>
<dbReference type="AlphaFoldDB" id="A0A7I4YVK2"/>
<proteinExistence type="predicted"/>
<keyword evidence="3" id="KW-1185">Reference proteome</keyword>
<reference evidence="4" key="1">
    <citation type="submission" date="2020-12" db="UniProtKB">
        <authorList>
            <consortium name="WormBaseParasite"/>
        </authorList>
    </citation>
    <scope>IDENTIFICATION</scope>
    <source>
        <strain evidence="4">MHco3</strain>
    </source>
</reference>
<name>A0A7I4YVK2_HAECO</name>
<keyword evidence="2" id="KW-0472">Membrane</keyword>
<sequence>LFHITTSEAVSFLVHYMLIAFLITTGLITLQGVVARQCYTTRKGKQKHELCALTVDYRNGTCELISFKLWGGKKINQSMGDCEMKTTRIVTEEGDEEEAQRIKCYCDSGTHCAQNLTTFENFLEEKRGKDEPDYYQCLYDHFKKGVFLVPKEDHTASSTPSTTPKKAEASSTEEKHAGLKKPYLSEEAKEYLDSAITRNIFIMIFLAVVIAVATYLTLTEDIC</sequence>
<dbReference type="WBParaSite" id="HCON_00153375-00001">
    <property type="protein sequence ID" value="HCON_00153375-00001"/>
    <property type="gene ID" value="HCON_00153375"/>
</dbReference>
<evidence type="ECO:0000313" key="3">
    <source>
        <dbReference type="Proteomes" id="UP000025227"/>
    </source>
</evidence>
<evidence type="ECO:0000256" key="2">
    <source>
        <dbReference type="SAM" id="Phobius"/>
    </source>
</evidence>